<sequence length="235" mass="26557">MPLVKIKSTVRRMHDFQLQQDIHQVLSDPNLVLIQWLPDVFQAVLMTRESVPANTKGTAEFQIVENQPILSGPGALTMEINQVCCLSALWFWRIKDQQIALADCPEDAFLSGAVTMEINQVCCLSVLWFWRINDQQIALTNCPEDAFLSGALTMEINQDCCLSVHWFWGINDQQIALTKCPEGAFLSGALAMEINQVCCLSVPWFWRIYDQQITLTNCPEDAFLSEPLLGPGIMY</sequence>
<keyword evidence="2" id="KW-1185">Reference proteome</keyword>
<feature type="non-terminal residue" evidence="1">
    <location>
        <position position="1"/>
    </location>
</feature>
<proteinExistence type="predicted"/>
<organism evidence="1 2">
    <name type="scientific">Dunaliella salina</name>
    <name type="common">Green alga</name>
    <name type="synonym">Protococcus salinus</name>
    <dbReference type="NCBI Taxonomy" id="3046"/>
    <lineage>
        <taxon>Eukaryota</taxon>
        <taxon>Viridiplantae</taxon>
        <taxon>Chlorophyta</taxon>
        <taxon>core chlorophytes</taxon>
        <taxon>Chlorophyceae</taxon>
        <taxon>CS clade</taxon>
        <taxon>Chlamydomonadales</taxon>
        <taxon>Dunaliellaceae</taxon>
        <taxon>Dunaliella</taxon>
    </lineage>
</organism>
<gene>
    <name evidence="1" type="ORF">DUNSADRAFT_8336</name>
</gene>
<dbReference type="EMBL" id="MU069465">
    <property type="protein sequence ID" value="KAF5842273.1"/>
    <property type="molecule type" value="Genomic_DNA"/>
</dbReference>
<dbReference type="Proteomes" id="UP000815325">
    <property type="component" value="Unassembled WGS sequence"/>
</dbReference>
<protein>
    <submittedName>
        <fullName evidence="1">Uncharacterized protein</fullName>
    </submittedName>
</protein>
<evidence type="ECO:0000313" key="1">
    <source>
        <dbReference type="EMBL" id="KAF5842273.1"/>
    </source>
</evidence>
<name>A0ABQ7H5Z0_DUNSA</name>
<accession>A0ABQ7H5Z0</accession>
<comment type="caution">
    <text evidence="1">The sequence shown here is derived from an EMBL/GenBank/DDBJ whole genome shotgun (WGS) entry which is preliminary data.</text>
</comment>
<reference evidence="1" key="1">
    <citation type="submission" date="2017-08" db="EMBL/GenBank/DDBJ databases">
        <authorList>
            <person name="Polle J.E."/>
            <person name="Barry K."/>
            <person name="Cushman J."/>
            <person name="Schmutz J."/>
            <person name="Tran D."/>
            <person name="Hathwaick L.T."/>
            <person name="Yim W.C."/>
            <person name="Jenkins J."/>
            <person name="Mckie-Krisberg Z.M."/>
            <person name="Prochnik S."/>
            <person name="Lindquist E."/>
            <person name="Dockter R.B."/>
            <person name="Adam C."/>
            <person name="Molina H."/>
            <person name="Bunkerborg J."/>
            <person name="Jin E."/>
            <person name="Buchheim M."/>
            <person name="Magnuson J."/>
        </authorList>
    </citation>
    <scope>NUCLEOTIDE SEQUENCE</scope>
    <source>
        <strain evidence="1">CCAP 19/18</strain>
    </source>
</reference>
<evidence type="ECO:0000313" key="2">
    <source>
        <dbReference type="Proteomes" id="UP000815325"/>
    </source>
</evidence>